<keyword evidence="1" id="KW-1015">Disulfide bond</keyword>
<evidence type="ECO:0000313" key="4">
    <source>
        <dbReference type="Proteomes" id="UP000887567"/>
    </source>
</evidence>
<dbReference type="InterPro" id="IPR000945">
    <property type="entry name" value="DBH-like"/>
</dbReference>
<dbReference type="InterPro" id="IPR008977">
    <property type="entry name" value="PHM/PNGase_F_dom_sf"/>
</dbReference>
<dbReference type="GO" id="GO:0030667">
    <property type="term" value="C:secretory granule membrane"/>
    <property type="evidence" value="ECO:0007669"/>
    <property type="project" value="TreeGrafter"/>
</dbReference>
<dbReference type="GO" id="GO:0042421">
    <property type="term" value="P:norepinephrine biosynthetic process"/>
    <property type="evidence" value="ECO:0007669"/>
    <property type="project" value="TreeGrafter"/>
</dbReference>
<proteinExistence type="predicted"/>
<dbReference type="Gene3D" id="2.60.120.230">
    <property type="match status" value="1"/>
</dbReference>
<organism evidence="3 4">
    <name type="scientific">Exaiptasia diaphana</name>
    <name type="common">Tropical sea anemone</name>
    <name type="synonym">Aiptasia pulchella</name>
    <dbReference type="NCBI Taxonomy" id="2652724"/>
    <lineage>
        <taxon>Eukaryota</taxon>
        <taxon>Metazoa</taxon>
        <taxon>Cnidaria</taxon>
        <taxon>Anthozoa</taxon>
        <taxon>Hexacorallia</taxon>
        <taxon>Actiniaria</taxon>
        <taxon>Aiptasiidae</taxon>
        <taxon>Exaiptasia</taxon>
    </lineage>
</organism>
<dbReference type="EnsemblMetazoa" id="XM_021051747.2">
    <property type="protein sequence ID" value="XP_020907406.1"/>
    <property type="gene ID" value="LOC110245464"/>
</dbReference>
<dbReference type="KEGG" id="epa:110245464"/>
<dbReference type="GO" id="GO:0006589">
    <property type="term" value="P:octopamine biosynthetic process"/>
    <property type="evidence" value="ECO:0007669"/>
    <property type="project" value="TreeGrafter"/>
</dbReference>
<dbReference type="InterPro" id="IPR024548">
    <property type="entry name" value="Cu2_monoox_C"/>
</dbReference>
<dbReference type="PANTHER" id="PTHR10157">
    <property type="entry name" value="DOPAMINE BETA HYDROXYLASE RELATED"/>
    <property type="match status" value="1"/>
</dbReference>
<accession>A0A913XPU8</accession>
<evidence type="ECO:0000256" key="1">
    <source>
        <dbReference type="ARBA" id="ARBA00023157"/>
    </source>
</evidence>
<dbReference type="OrthoDB" id="129121at2759"/>
<feature type="domain" description="Copper type II ascorbate-dependent monooxygenase C-terminal" evidence="2">
    <location>
        <begin position="1"/>
        <end position="46"/>
    </location>
</feature>
<keyword evidence="4" id="KW-1185">Reference proteome</keyword>
<dbReference type="PANTHER" id="PTHR10157:SF23">
    <property type="entry name" value="MOXD1 HOMOLOG 1"/>
    <property type="match status" value="1"/>
</dbReference>
<dbReference type="GeneID" id="110245464"/>
<dbReference type="GO" id="GO:0042420">
    <property type="term" value="P:dopamine catabolic process"/>
    <property type="evidence" value="ECO:0007669"/>
    <property type="project" value="TreeGrafter"/>
</dbReference>
<evidence type="ECO:0000259" key="2">
    <source>
        <dbReference type="Pfam" id="PF03712"/>
    </source>
</evidence>
<dbReference type="Pfam" id="PF03712">
    <property type="entry name" value="Cu2_monoox_C"/>
    <property type="match status" value="1"/>
</dbReference>
<dbReference type="RefSeq" id="XP_020907406.1">
    <property type="nucleotide sequence ID" value="XM_021051747.2"/>
</dbReference>
<sequence length="164" mass="18922">MIHQCNYNTMNRDKPTYGGLATAEEMCLNIMWYYPRLPNFKYCTSTSLIGPYKFVEKHFPKLKPYAHRWYNPMTAIKPNWTDEMTSDLKRFYDENKVITDCTKGNISNINDWLNPDNLANKVTIKKPYVPPISRCDVMSSSQALHGGVLYILGTVAWALSSIPQ</sequence>
<evidence type="ECO:0000313" key="3">
    <source>
        <dbReference type="EnsemblMetazoa" id="XP_020907406.1"/>
    </source>
</evidence>
<dbReference type="GO" id="GO:0005615">
    <property type="term" value="C:extracellular space"/>
    <property type="evidence" value="ECO:0007669"/>
    <property type="project" value="TreeGrafter"/>
</dbReference>
<dbReference type="AlphaFoldDB" id="A0A913XPU8"/>
<protein>
    <recommendedName>
        <fullName evidence="2">Copper type II ascorbate-dependent monooxygenase C-terminal domain-containing protein</fullName>
    </recommendedName>
</protein>
<name>A0A913XPU8_EXADI</name>
<dbReference type="Proteomes" id="UP000887567">
    <property type="component" value="Unplaced"/>
</dbReference>
<dbReference type="SUPFAM" id="SSF49742">
    <property type="entry name" value="PHM/PNGase F"/>
    <property type="match status" value="1"/>
</dbReference>
<dbReference type="InterPro" id="IPR014784">
    <property type="entry name" value="Cu2_ascorb_mOase-like_C"/>
</dbReference>
<reference evidence="3" key="1">
    <citation type="submission" date="2022-11" db="UniProtKB">
        <authorList>
            <consortium name="EnsemblMetazoa"/>
        </authorList>
    </citation>
    <scope>IDENTIFICATION</scope>
</reference>
<dbReference type="GO" id="GO:0004500">
    <property type="term" value="F:dopamine beta-monooxygenase activity"/>
    <property type="evidence" value="ECO:0007669"/>
    <property type="project" value="InterPro"/>
</dbReference>